<gene>
    <name evidence="1" type="ORF">EYF80_062431</name>
</gene>
<evidence type="ECO:0000313" key="1">
    <source>
        <dbReference type="EMBL" id="TNN27424.1"/>
    </source>
</evidence>
<organism evidence="1 2">
    <name type="scientific">Liparis tanakae</name>
    <name type="common">Tanaka's snailfish</name>
    <dbReference type="NCBI Taxonomy" id="230148"/>
    <lineage>
        <taxon>Eukaryota</taxon>
        <taxon>Metazoa</taxon>
        <taxon>Chordata</taxon>
        <taxon>Craniata</taxon>
        <taxon>Vertebrata</taxon>
        <taxon>Euteleostomi</taxon>
        <taxon>Actinopterygii</taxon>
        <taxon>Neopterygii</taxon>
        <taxon>Teleostei</taxon>
        <taxon>Neoteleostei</taxon>
        <taxon>Acanthomorphata</taxon>
        <taxon>Eupercaria</taxon>
        <taxon>Perciformes</taxon>
        <taxon>Cottioidei</taxon>
        <taxon>Cottales</taxon>
        <taxon>Liparidae</taxon>
        <taxon>Liparis</taxon>
    </lineage>
</organism>
<dbReference type="EMBL" id="SRLO01008318">
    <property type="protein sequence ID" value="TNN27424.1"/>
    <property type="molecule type" value="Genomic_DNA"/>
</dbReference>
<comment type="caution">
    <text evidence="1">The sequence shown here is derived from an EMBL/GenBank/DDBJ whole genome shotgun (WGS) entry which is preliminary data.</text>
</comment>
<sequence length="80" mass="8696">MAAEPSETDTGPEDVFSHEVIAQTLLETHGIRQGGTIKNRAAMLEALNATCFTSIDVGHQRLKEVVIRRRVGDRCDDGGC</sequence>
<evidence type="ECO:0000313" key="2">
    <source>
        <dbReference type="Proteomes" id="UP000314294"/>
    </source>
</evidence>
<keyword evidence="2" id="KW-1185">Reference proteome</keyword>
<reference evidence="1 2" key="1">
    <citation type="submission" date="2019-03" db="EMBL/GenBank/DDBJ databases">
        <title>First draft genome of Liparis tanakae, snailfish: a comprehensive survey of snailfish specific genes.</title>
        <authorList>
            <person name="Kim W."/>
            <person name="Song I."/>
            <person name="Jeong J.-H."/>
            <person name="Kim D."/>
            <person name="Kim S."/>
            <person name="Ryu S."/>
            <person name="Song J.Y."/>
            <person name="Lee S.K."/>
        </authorList>
    </citation>
    <scope>NUCLEOTIDE SEQUENCE [LARGE SCALE GENOMIC DNA]</scope>
    <source>
        <tissue evidence="1">Muscle</tissue>
    </source>
</reference>
<dbReference type="AlphaFoldDB" id="A0A4Z2EG28"/>
<protein>
    <submittedName>
        <fullName evidence="1">Uncharacterized protein</fullName>
    </submittedName>
</protein>
<accession>A0A4Z2EG28</accession>
<name>A0A4Z2EG28_9TELE</name>
<proteinExistence type="predicted"/>
<dbReference type="Proteomes" id="UP000314294">
    <property type="component" value="Unassembled WGS sequence"/>
</dbReference>